<keyword evidence="9" id="KW-0770">Synapse</keyword>
<dbReference type="InterPro" id="IPR011993">
    <property type="entry name" value="PH-like_dom_sf"/>
</dbReference>
<feature type="domain" description="EF-hand" evidence="20">
    <location>
        <begin position="216"/>
        <end position="251"/>
    </location>
</feature>
<dbReference type="Gene3D" id="1.20.900.10">
    <property type="entry name" value="Dbl homology (DH) domain"/>
    <property type="match status" value="1"/>
</dbReference>
<evidence type="ECO:0000313" key="23">
    <source>
        <dbReference type="Proteomes" id="UP000789759"/>
    </source>
</evidence>
<keyword evidence="6" id="KW-0963">Cytoplasm</keyword>
<dbReference type="GO" id="GO:0006897">
    <property type="term" value="P:endocytosis"/>
    <property type="evidence" value="ECO:0007669"/>
    <property type="project" value="UniProtKB-KW"/>
</dbReference>
<evidence type="ECO:0000256" key="1">
    <source>
        <dbReference type="ARBA" id="ARBA00004316"/>
    </source>
</evidence>
<dbReference type="InterPro" id="IPR035892">
    <property type="entry name" value="C2_domain_sf"/>
</dbReference>
<dbReference type="Gene3D" id="2.60.40.150">
    <property type="entry name" value="C2 domain"/>
    <property type="match status" value="1"/>
</dbReference>
<dbReference type="Pfam" id="PF16652">
    <property type="entry name" value="PH_13"/>
    <property type="match status" value="1"/>
</dbReference>
<evidence type="ECO:0000259" key="21">
    <source>
        <dbReference type="PROSITE" id="PS51082"/>
    </source>
</evidence>
<evidence type="ECO:0000256" key="7">
    <source>
        <dbReference type="ARBA" id="ARBA00022583"/>
    </source>
</evidence>
<feature type="domain" description="SH3" evidence="15">
    <location>
        <begin position="1259"/>
        <end position="1323"/>
    </location>
</feature>
<dbReference type="SUPFAM" id="SSF47473">
    <property type="entry name" value="EF-hand"/>
    <property type="match status" value="2"/>
</dbReference>
<dbReference type="InterPro" id="IPR001849">
    <property type="entry name" value="PH_domain"/>
</dbReference>
<feature type="compositionally biased region" description="Basic and acidic residues" evidence="14">
    <location>
        <begin position="856"/>
        <end position="893"/>
    </location>
</feature>
<dbReference type="CDD" id="cd00030">
    <property type="entry name" value="C2"/>
    <property type="match status" value="1"/>
</dbReference>
<feature type="domain" description="PH" evidence="16">
    <location>
        <begin position="1780"/>
        <end position="1876"/>
    </location>
</feature>
<feature type="compositionally biased region" description="Basic and acidic residues" evidence="14">
    <location>
        <begin position="834"/>
        <end position="848"/>
    </location>
</feature>
<dbReference type="SUPFAM" id="SSF50729">
    <property type="entry name" value="PH domain-like"/>
    <property type="match status" value="1"/>
</dbReference>
<dbReference type="SMART" id="SM00239">
    <property type="entry name" value="C2"/>
    <property type="match status" value="1"/>
</dbReference>
<feature type="region of interest" description="Disordered" evidence="14">
    <location>
        <begin position="336"/>
        <end position="368"/>
    </location>
</feature>
<comment type="caution">
    <text evidence="22">The sequence shown here is derived from an EMBL/GenBank/DDBJ whole genome shotgun (WGS) entry which is preliminary data.</text>
</comment>
<dbReference type="SMART" id="SM00027">
    <property type="entry name" value="EH"/>
    <property type="match status" value="2"/>
</dbReference>
<keyword evidence="13" id="KW-0175">Coiled coil</keyword>
<feature type="domain" description="C2" evidence="17">
    <location>
        <begin position="1883"/>
        <end position="2003"/>
    </location>
</feature>
<dbReference type="SMART" id="SM00325">
    <property type="entry name" value="RhoGEF"/>
    <property type="match status" value="1"/>
</dbReference>
<evidence type="ECO:0000313" key="22">
    <source>
        <dbReference type="EMBL" id="CAG8542869.1"/>
    </source>
</evidence>
<dbReference type="Gene3D" id="1.10.238.10">
    <property type="entry name" value="EF-hand"/>
    <property type="match status" value="2"/>
</dbReference>
<dbReference type="OrthoDB" id="1716625at2759"/>
<dbReference type="SMART" id="SM00326">
    <property type="entry name" value="SH3"/>
    <property type="match status" value="2"/>
</dbReference>
<feature type="compositionally biased region" description="Low complexity" evidence="14">
    <location>
        <begin position="675"/>
        <end position="694"/>
    </location>
</feature>
<feature type="domain" description="DH" evidence="18">
    <location>
        <begin position="1559"/>
        <end position="1741"/>
    </location>
</feature>
<dbReference type="GO" id="GO:0035556">
    <property type="term" value="P:intracellular signal transduction"/>
    <property type="evidence" value="ECO:0007669"/>
    <property type="project" value="InterPro"/>
</dbReference>
<evidence type="ECO:0000256" key="10">
    <source>
        <dbReference type="ARBA" id="ARBA00023273"/>
    </source>
</evidence>
<evidence type="ECO:0000256" key="4">
    <source>
        <dbReference type="ARBA" id="ARBA00020728"/>
    </source>
</evidence>
<feature type="compositionally biased region" description="Pro residues" evidence="14">
    <location>
        <begin position="1002"/>
        <end position="1019"/>
    </location>
</feature>
<dbReference type="InterPro" id="IPR001331">
    <property type="entry name" value="GDS_CDC24_CS"/>
</dbReference>
<dbReference type="Proteomes" id="UP000789759">
    <property type="component" value="Unassembled WGS sequence"/>
</dbReference>
<dbReference type="InterPro" id="IPR002048">
    <property type="entry name" value="EF_hand_dom"/>
</dbReference>
<dbReference type="PROSITE" id="PS50002">
    <property type="entry name" value="SH3"/>
    <property type="match status" value="2"/>
</dbReference>
<dbReference type="Pfam" id="PF00168">
    <property type="entry name" value="C2"/>
    <property type="match status" value="1"/>
</dbReference>
<organism evidence="22 23">
    <name type="scientific">Cetraspora pellucida</name>
    <dbReference type="NCBI Taxonomy" id="1433469"/>
    <lineage>
        <taxon>Eukaryota</taxon>
        <taxon>Fungi</taxon>
        <taxon>Fungi incertae sedis</taxon>
        <taxon>Mucoromycota</taxon>
        <taxon>Glomeromycotina</taxon>
        <taxon>Glomeromycetes</taxon>
        <taxon>Diversisporales</taxon>
        <taxon>Gigasporaceae</taxon>
        <taxon>Cetraspora</taxon>
    </lineage>
</organism>
<dbReference type="InterPro" id="IPR035899">
    <property type="entry name" value="DBL_dom_sf"/>
</dbReference>
<dbReference type="GO" id="GO:0005085">
    <property type="term" value="F:guanyl-nucleotide exchange factor activity"/>
    <property type="evidence" value="ECO:0007669"/>
    <property type="project" value="InterPro"/>
</dbReference>
<feature type="compositionally biased region" description="Low complexity" evidence="14">
    <location>
        <begin position="348"/>
        <end position="360"/>
    </location>
</feature>
<feature type="region of interest" description="Disordered" evidence="14">
    <location>
        <begin position="1464"/>
        <end position="1485"/>
    </location>
</feature>
<dbReference type="InterPro" id="IPR011992">
    <property type="entry name" value="EF-hand-dom_pair"/>
</dbReference>
<dbReference type="PROSITE" id="PS00741">
    <property type="entry name" value="DH_1"/>
    <property type="match status" value="1"/>
</dbReference>
<dbReference type="SMART" id="SM00054">
    <property type="entry name" value="EFh"/>
    <property type="match status" value="1"/>
</dbReference>
<feature type="region of interest" description="Disordered" evidence="14">
    <location>
        <begin position="1394"/>
        <end position="1424"/>
    </location>
</feature>
<dbReference type="InterPro" id="IPR003124">
    <property type="entry name" value="WH2_dom"/>
</dbReference>
<feature type="compositionally biased region" description="Acidic residues" evidence="14">
    <location>
        <begin position="1402"/>
        <end position="1412"/>
    </location>
</feature>
<dbReference type="Pfam" id="PF00621">
    <property type="entry name" value="RhoGEF"/>
    <property type="match status" value="1"/>
</dbReference>
<evidence type="ECO:0000259" key="19">
    <source>
        <dbReference type="PROSITE" id="PS50031"/>
    </source>
</evidence>
<dbReference type="GO" id="GO:0042995">
    <property type="term" value="C:cell projection"/>
    <property type="evidence" value="ECO:0007669"/>
    <property type="project" value="UniProtKB-SubCell"/>
</dbReference>
<dbReference type="SMART" id="SM00246">
    <property type="entry name" value="WH2"/>
    <property type="match status" value="1"/>
</dbReference>
<dbReference type="Pfam" id="PF12763">
    <property type="entry name" value="EH"/>
    <property type="match status" value="2"/>
</dbReference>
<feature type="compositionally biased region" description="Basic and acidic residues" evidence="14">
    <location>
        <begin position="1225"/>
        <end position="1237"/>
    </location>
</feature>
<feature type="compositionally biased region" description="Pro residues" evidence="14">
    <location>
        <begin position="1054"/>
        <end position="1073"/>
    </location>
</feature>
<evidence type="ECO:0000256" key="14">
    <source>
        <dbReference type="SAM" id="MobiDB-lite"/>
    </source>
</evidence>
<dbReference type="Gene3D" id="2.30.29.30">
    <property type="entry name" value="Pleckstrin-homology domain (PH domain)/Phosphotyrosine-binding domain (PTB)"/>
    <property type="match status" value="1"/>
</dbReference>
<feature type="domain" description="WH2" evidence="21">
    <location>
        <begin position="1099"/>
        <end position="1116"/>
    </location>
</feature>
<feature type="domain" description="EH" evidence="19">
    <location>
        <begin position="33"/>
        <end position="121"/>
    </location>
</feature>
<dbReference type="PANTHER" id="PTHR46006:SF6">
    <property type="entry name" value="INTERSECTIN-2 ISOFORM X1"/>
    <property type="match status" value="1"/>
</dbReference>
<evidence type="ECO:0000256" key="13">
    <source>
        <dbReference type="SAM" id="Coils"/>
    </source>
</evidence>
<feature type="compositionally biased region" description="Basic and acidic residues" evidence="14">
    <location>
        <begin position="923"/>
        <end position="932"/>
    </location>
</feature>
<dbReference type="PROSITE" id="PS00018">
    <property type="entry name" value="EF_HAND_1"/>
    <property type="match status" value="1"/>
</dbReference>
<name>A0A9N9FLN2_9GLOM</name>
<feature type="domain" description="EH" evidence="19">
    <location>
        <begin position="183"/>
        <end position="272"/>
    </location>
</feature>
<dbReference type="PROSITE" id="PS50031">
    <property type="entry name" value="EH"/>
    <property type="match status" value="2"/>
</dbReference>
<feature type="compositionally biased region" description="Polar residues" evidence="14">
    <location>
        <begin position="939"/>
        <end position="956"/>
    </location>
</feature>
<feature type="compositionally biased region" description="Low complexity" evidence="14">
    <location>
        <begin position="1083"/>
        <end position="1097"/>
    </location>
</feature>
<keyword evidence="7" id="KW-0254">Endocytosis</keyword>
<dbReference type="GO" id="GO:0005737">
    <property type="term" value="C:cytoplasm"/>
    <property type="evidence" value="ECO:0007669"/>
    <property type="project" value="UniProtKB-SubCell"/>
</dbReference>
<dbReference type="PROSITE" id="PS51082">
    <property type="entry name" value="WH2"/>
    <property type="match status" value="1"/>
</dbReference>
<dbReference type="InterPro" id="IPR051480">
    <property type="entry name" value="Endocytic_GEF_Adapter"/>
</dbReference>
<feature type="compositionally biased region" description="Basic and acidic residues" evidence="14">
    <location>
        <begin position="743"/>
        <end position="801"/>
    </location>
</feature>
<evidence type="ECO:0000259" key="18">
    <source>
        <dbReference type="PROSITE" id="PS50010"/>
    </source>
</evidence>
<evidence type="ECO:0000256" key="11">
    <source>
        <dbReference type="ARBA" id="ARBA00034103"/>
    </source>
</evidence>
<dbReference type="EMBL" id="CAJVQA010002301">
    <property type="protein sequence ID" value="CAG8542869.1"/>
    <property type="molecule type" value="Genomic_DNA"/>
</dbReference>
<feature type="compositionally biased region" description="Low complexity" evidence="14">
    <location>
        <begin position="731"/>
        <end position="742"/>
    </location>
</feature>
<keyword evidence="10" id="KW-0966">Cell projection</keyword>
<feature type="domain" description="SH3" evidence="15">
    <location>
        <begin position="1325"/>
        <end position="1384"/>
    </location>
</feature>
<dbReference type="PROSITE" id="PS50003">
    <property type="entry name" value="PH_DOMAIN"/>
    <property type="match status" value="1"/>
</dbReference>
<evidence type="ECO:0000256" key="6">
    <source>
        <dbReference type="ARBA" id="ARBA00022490"/>
    </source>
</evidence>
<evidence type="ECO:0000259" key="15">
    <source>
        <dbReference type="PROSITE" id="PS50002"/>
    </source>
</evidence>
<dbReference type="GO" id="GO:0035025">
    <property type="term" value="P:positive regulation of Rho protein signal transduction"/>
    <property type="evidence" value="ECO:0007669"/>
    <property type="project" value="TreeGrafter"/>
</dbReference>
<dbReference type="PROSITE" id="PS50222">
    <property type="entry name" value="EF_HAND_2"/>
    <property type="match status" value="1"/>
</dbReference>
<dbReference type="InterPro" id="IPR000008">
    <property type="entry name" value="C2_dom"/>
</dbReference>
<dbReference type="CDD" id="cd00052">
    <property type="entry name" value="EH"/>
    <property type="match status" value="2"/>
</dbReference>
<accession>A0A9N9FLN2</accession>
<dbReference type="InterPro" id="IPR000261">
    <property type="entry name" value="EH_dom"/>
</dbReference>
<feature type="compositionally biased region" description="Polar residues" evidence="14">
    <location>
        <begin position="1103"/>
        <end position="1122"/>
    </location>
</feature>
<keyword evidence="8" id="KW-0106">Calcium</keyword>
<evidence type="ECO:0000256" key="8">
    <source>
        <dbReference type="ARBA" id="ARBA00022837"/>
    </source>
</evidence>
<feature type="region of interest" description="Disordered" evidence="14">
    <location>
        <begin position="1212"/>
        <end position="1250"/>
    </location>
</feature>
<dbReference type="GO" id="GO:0005509">
    <property type="term" value="F:calcium ion binding"/>
    <property type="evidence" value="ECO:0007669"/>
    <property type="project" value="InterPro"/>
</dbReference>
<dbReference type="CDD" id="cd00160">
    <property type="entry name" value="RhoGEF"/>
    <property type="match status" value="1"/>
</dbReference>
<feature type="coiled-coil region" evidence="13">
    <location>
        <begin position="584"/>
        <end position="611"/>
    </location>
</feature>
<feature type="compositionally biased region" description="Polar residues" evidence="14">
    <location>
        <begin position="1238"/>
        <end position="1250"/>
    </location>
</feature>
<dbReference type="Gene3D" id="2.30.30.40">
    <property type="entry name" value="SH3 Domains"/>
    <property type="match status" value="2"/>
</dbReference>
<feature type="compositionally biased region" description="Low complexity" evidence="14">
    <location>
        <begin position="1132"/>
        <end position="1147"/>
    </location>
</feature>
<dbReference type="SUPFAM" id="SSF48065">
    <property type="entry name" value="DBL homology domain (DH-domain)"/>
    <property type="match status" value="1"/>
</dbReference>
<sequence length="2028" mass="227460">MFNNLQIGYGQAPQIQPQVVATSTSGVPNIPNDQVKFEKLYIQGVAGGKYLTGEGARGILLRSQLPADALAKIWTLSNVTANEHLTFPEFALAMYLTNLKIRGQELPNKLPENIFNEQQFSGLSMVPNVPQYSSVPANSGISVMPGMMPFTQRMMPQQNPQQQYSTAGLQGNEKIPWAVTPEEKIQYRAIFRQWDSTGLGYLTGEKAREILSQSGLPQSDLMQLWNLSDPNNNGKLNQDEFAVAMHLIYRKLNGYDIPATLPPELIPPSSRELNESLDLIKNMLTSDVNTQVMLNSQPGAQYVKSRSFTSTPTIEYNDAVVYKHKDDDVGYVSAARHRVPSVPRDRSPSFSSLSTSSISESGDRDDLSGKLSRLKKDIHEKKILLEALSYSANSVPTSYDRSYSSNSSDINDYKFKIKELQRKIADLQNSTPEWLSREFSRNTDELNSLLDQHRNLDYELNNMLSSIVPDLIYKVRETNNKVADAKLELFKIRDEREGGSKIIGTGPGGAITETDKIKAKAQAMLQDQVARRTGRSLNFGSDLSDSSTSRRYDEEVIRVNSEKEIKEQGVADIERTVSRIQDSIIRIAKEREEVEDKLRRIEGNMRSYESDTRKWEDGTGVGEEVRKFIDELKRDAPNISYRTEYNQSNYSYDGVKYSEPRYSSTKNDTHDRSRSVSSSSLSYSPVSSSVQSSSNAKTPEERSALIEAKAKRIMQEKLKALGIENPSPEKSTPTPDSSTITDRLVRERADAAEKLERAEREAAEREQFKRQEEERKNKWLTEAQELEKSKDKKLRDKEEASRLMELELERRRLEEAEREKRQQEERLARIKREAEERAAAEERHRLEQEALVENSRAARELAKKREEETKQREETLKRDIGKSSKVKREDSVRKQLTSNNVENTLPTETTSNNPFLKFGAQDKPIESTEVESRNPFYKFTSSANTDANTNKTSTSREVQDDDDWNVIDKNEDSSDDDFTVPPPTVFLTDKSTMPKPSSNIPVAPPAPPSNIPVAPPAPPLNISSNVPSAPPLPPSSSNIPLAPPLPPSASKIPSAPPLPPPSSNIPSAPPLPPFASNIPIAPPTSVTTSNTSQSQPSGARSALLNQIQQGKKLRPTQTNDRSSPLAAGRTNSSPTPAASSDGSAPSAGRIGLGALFAGGVPKLQSRGGVETGRSFTEDTRSTTNSRQRTILKADRRISSDLFGSLASDQLANEGKLSAPTTPDITRTESKEYSRTTDESSNLVESPTATSSSEIDVDFAQEFRVKSLYSYSGNGADDLSFEAGISFLAHPSKIQSNADWWYGVIEQTGAKGWFPKSYVEIVKEEKEVCKAKVLFEWNAQSPDQLDIKQGSVVSILDKSLGDWWKAEYEGAKGIIPSNYVEEISSYSVRNKLDKDMTGVGETSNDDTSEDESNETNGDIRSKSDIVNDSKSDNIFDIVFTDPITIPKFSIQSPKNASFIKSSIEIDSRSASPNSSEPTEFVRSPSPTRLFGSSPIITVPWMQIGSFKRERNNSTDSNLNPQIMPQRPESPVSINQGPSAPLWAGIMDSETLESISKEERKRQEAIYELIITEQTYLRDLQIIIELFYGPLQNFLSDQELSTLFCNIQDILLCNTAILSDLEQRQEEDAYFISKVGDILLKHSKDLTLYTKYCGNQLNATKFLQKKCSVDKKFADFLKKIQQDPQCGSLDLSSFLLKPLQRITRYPLLIRQILHYTSKDNTDHQNMMQALHKAEKILEETNEAAREQENQMKLNEISNLVDLENLEEKLDLTSMTRLVGKRQFILEGPLKKAKSGRNLYGYLFNDILLLRHSNKKTTAKGHKYSLYKPPIPLNEIFVKDIGLDETCFQVVHIEDVINLRASNVSVKRQWVNQLETASGYCLAVERKIQKGETSSSPMDHNHISGTLRVLVYDGVVPSEHESERFNIHAYCQVQLNRQIFKTKIVKGTNSPQWNQHLMFSVITLEDTLKITLFNFDKYTTDEYLGQAEIGLHFLTYYGDNETDKIKLELKDIPPGKSNGHVSIFLSYKATD</sequence>
<evidence type="ECO:0000259" key="17">
    <source>
        <dbReference type="PROSITE" id="PS50004"/>
    </source>
</evidence>
<proteinExistence type="predicted"/>
<dbReference type="GO" id="GO:0003779">
    <property type="term" value="F:actin binding"/>
    <property type="evidence" value="ECO:0007669"/>
    <property type="project" value="InterPro"/>
</dbReference>
<feature type="coiled-coil region" evidence="13">
    <location>
        <begin position="1721"/>
        <end position="1755"/>
    </location>
</feature>
<evidence type="ECO:0000256" key="12">
    <source>
        <dbReference type="PROSITE-ProRule" id="PRU00192"/>
    </source>
</evidence>
<dbReference type="SUPFAM" id="SSF50044">
    <property type="entry name" value="SH3-domain"/>
    <property type="match status" value="2"/>
</dbReference>
<dbReference type="InterPro" id="IPR001452">
    <property type="entry name" value="SH3_domain"/>
</dbReference>
<reference evidence="22" key="1">
    <citation type="submission" date="2021-06" db="EMBL/GenBank/DDBJ databases">
        <authorList>
            <person name="Kallberg Y."/>
            <person name="Tangrot J."/>
            <person name="Rosling A."/>
        </authorList>
    </citation>
    <scope>NUCLEOTIDE SEQUENCE</scope>
    <source>
        <strain evidence="22">FL966</strain>
    </source>
</reference>
<evidence type="ECO:0000256" key="5">
    <source>
        <dbReference type="ARBA" id="ARBA00022443"/>
    </source>
</evidence>
<feature type="region of interest" description="Disordered" evidence="14">
    <location>
        <begin position="651"/>
        <end position="702"/>
    </location>
</feature>
<evidence type="ECO:0000259" key="16">
    <source>
        <dbReference type="PROSITE" id="PS50003"/>
    </source>
</evidence>
<gene>
    <name evidence="22" type="ORF">CPELLU_LOCUS4381</name>
</gene>
<protein>
    <recommendedName>
        <fullName evidence="3">Actin cytoskeleton-regulatory complex protein PAN1</fullName>
    </recommendedName>
    <alternativeName>
        <fullName evidence="4">Actin cytoskeleton-regulatory complex protein pan1</fullName>
    </alternativeName>
</protein>
<feature type="region of interest" description="Disordered" evidence="14">
    <location>
        <begin position="719"/>
        <end position="801"/>
    </location>
</feature>
<feature type="region of interest" description="Disordered" evidence="14">
    <location>
        <begin position="834"/>
        <end position="1188"/>
    </location>
</feature>
<dbReference type="InterPro" id="IPR018247">
    <property type="entry name" value="EF_Hand_1_Ca_BS"/>
</dbReference>
<feature type="compositionally biased region" description="Polar residues" evidence="14">
    <location>
        <begin position="894"/>
        <end position="914"/>
    </location>
</feature>
<dbReference type="Pfam" id="PF02205">
    <property type="entry name" value="WH2"/>
    <property type="match status" value="1"/>
</dbReference>
<dbReference type="SMART" id="SM00233">
    <property type="entry name" value="PH"/>
    <property type="match status" value="1"/>
</dbReference>
<keyword evidence="23" id="KW-1185">Reference proteome</keyword>
<keyword evidence="5 12" id="KW-0728">SH3 domain</keyword>
<evidence type="ECO:0000256" key="3">
    <source>
        <dbReference type="ARBA" id="ARBA00015110"/>
    </source>
</evidence>
<evidence type="ECO:0000259" key="20">
    <source>
        <dbReference type="PROSITE" id="PS50222"/>
    </source>
</evidence>
<comment type="subcellular location">
    <subcellularLocation>
        <location evidence="1">Cell projection</location>
    </subcellularLocation>
    <subcellularLocation>
        <location evidence="2">Cytoplasm</location>
    </subcellularLocation>
    <subcellularLocation>
        <location evidence="11">Synapse</location>
    </subcellularLocation>
</comment>
<dbReference type="PROSITE" id="PS50004">
    <property type="entry name" value="C2"/>
    <property type="match status" value="1"/>
</dbReference>
<dbReference type="InterPro" id="IPR000219">
    <property type="entry name" value="DH_dom"/>
</dbReference>
<dbReference type="PANTHER" id="PTHR46006">
    <property type="entry name" value="RHO GUANINE NUCLEOTIDE EXCHANGE FACTOR AT 64C, ISOFORM A"/>
    <property type="match status" value="1"/>
</dbReference>
<dbReference type="PROSITE" id="PS50010">
    <property type="entry name" value="DH_2"/>
    <property type="match status" value="1"/>
</dbReference>
<dbReference type="InterPro" id="IPR036028">
    <property type="entry name" value="SH3-like_dom_sf"/>
</dbReference>
<dbReference type="Pfam" id="PF07653">
    <property type="entry name" value="SH3_2"/>
    <property type="match status" value="1"/>
</dbReference>
<evidence type="ECO:0000256" key="2">
    <source>
        <dbReference type="ARBA" id="ARBA00004496"/>
    </source>
</evidence>
<feature type="compositionally biased region" description="Polar residues" evidence="14">
    <location>
        <begin position="1467"/>
        <end position="1476"/>
    </location>
</feature>
<dbReference type="SUPFAM" id="SSF49562">
    <property type="entry name" value="C2 domain (Calcium/lipid-binding domain, CaLB)"/>
    <property type="match status" value="1"/>
</dbReference>
<evidence type="ECO:0000256" key="9">
    <source>
        <dbReference type="ARBA" id="ARBA00023018"/>
    </source>
</evidence>